<name>A0ABV6F8W4_9MICC</name>
<dbReference type="InterPro" id="IPR001492">
    <property type="entry name" value="Flagellin"/>
</dbReference>
<evidence type="ECO:0000259" key="2">
    <source>
        <dbReference type="Pfam" id="PF00669"/>
    </source>
</evidence>
<dbReference type="NCBIfam" id="TIGR02550">
    <property type="entry name" value="flagell_flgL"/>
    <property type="match status" value="1"/>
</dbReference>
<evidence type="ECO:0000256" key="1">
    <source>
        <dbReference type="SAM" id="MobiDB-lite"/>
    </source>
</evidence>
<accession>A0ABV6F8W4</accession>
<dbReference type="Gene3D" id="1.20.1330.10">
    <property type="entry name" value="f41 fragment of flagellin, N-terminal domain"/>
    <property type="match status" value="1"/>
</dbReference>
<organism evidence="3 4">
    <name type="scientific">Citricoccus parietis</name>
    <dbReference type="NCBI Taxonomy" id="592307"/>
    <lineage>
        <taxon>Bacteria</taxon>
        <taxon>Bacillati</taxon>
        <taxon>Actinomycetota</taxon>
        <taxon>Actinomycetes</taxon>
        <taxon>Micrococcales</taxon>
        <taxon>Micrococcaceae</taxon>
        <taxon>Citricoccus</taxon>
    </lineage>
</organism>
<dbReference type="Pfam" id="PF00669">
    <property type="entry name" value="Flagellin_N"/>
    <property type="match status" value="1"/>
</dbReference>
<sequence length="300" mass="31776">MTMMHRVTSSMTTAATRANLQDSAKTLAELQNKAASRQAISRPSDDPAGTRTAMAARAEIARTTQYDRNLQNADTWMRTVDSALQSGLDIMARIQDLTLAAANGTVNQAGRDASAAEVDQLRTELLSVANTQVLGRNVFAGTSAESAAYVDGTPPTWTGTPGAAVERRISDSTTIQVDVPGEQAFGADTEGTSSVFTVLDKLSEALRSGGDLSGSIGTLENSRQQMSDALTASGARHATVGRTLQATQMRLTELEATRMSTEEADLAEAAVDLQMQQLNYQAALAVSAQALQTSLLDYLR</sequence>
<keyword evidence="4" id="KW-1185">Reference proteome</keyword>
<feature type="region of interest" description="Disordered" evidence="1">
    <location>
        <begin position="29"/>
        <end position="51"/>
    </location>
</feature>
<reference evidence="3 4" key="1">
    <citation type="submission" date="2024-09" db="EMBL/GenBank/DDBJ databases">
        <authorList>
            <person name="Sun Q."/>
            <person name="Mori K."/>
        </authorList>
    </citation>
    <scope>NUCLEOTIDE SEQUENCE [LARGE SCALE GENOMIC DNA]</scope>
    <source>
        <strain evidence="3 4">CCM 7609</strain>
    </source>
</reference>
<gene>
    <name evidence="3" type="primary">flgL</name>
    <name evidence="3" type="ORF">ACFFIO_15720</name>
</gene>
<protein>
    <submittedName>
        <fullName evidence="3">Flagellar hook-associated protein FlgL</fullName>
    </submittedName>
</protein>
<keyword evidence="3" id="KW-0969">Cilium</keyword>
<dbReference type="InterPro" id="IPR001029">
    <property type="entry name" value="Flagellin_N"/>
</dbReference>
<keyword evidence="3" id="KW-0966">Cell projection</keyword>
<dbReference type="PANTHER" id="PTHR42792:SF1">
    <property type="entry name" value="FLAGELLAR HOOK-ASSOCIATED PROTEIN 3"/>
    <property type="match status" value="1"/>
</dbReference>
<dbReference type="InterPro" id="IPR013384">
    <property type="entry name" value="Flagell_FlgL"/>
</dbReference>
<dbReference type="EMBL" id="JBHLWH010000045">
    <property type="protein sequence ID" value="MFC0249956.1"/>
    <property type="molecule type" value="Genomic_DNA"/>
</dbReference>
<evidence type="ECO:0000313" key="3">
    <source>
        <dbReference type="EMBL" id="MFC0249956.1"/>
    </source>
</evidence>
<evidence type="ECO:0000313" key="4">
    <source>
        <dbReference type="Proteomes" id="UP001589766"/>
    </source>
</evidence>
<dbReference type="RefSeq" id="WP_378043284.1">
    <property type="nucleotide sequence ID" value="NZ_JBHLWH010000045.1"/>
</dbReference>
<dbReference type="SUPFAM" id="SSF64518">
    <property type="entry name" value="Phase 1 flagellin"/>
    <property type="match status" value="1"/>
</dbReference>
<dbReference type="Proteomes" id="UP001589766">
    <property type="component" value="Unassembled WGS sequence"/>
</dbReference>
<comment type="caution">
    <text evidence="3">The sequence shown here is derived from an EMBL/GenBank/DDBJ whole genome shotgun (WGS) entry which is preliminary data.</text>
</comment>
<dbReference type="PANTHER" id="PTHR42792">
    <property type="entry name" value="FLAGELLIN"/>
    <property type="match status" value="1"/>
</dbReference>
<keyword evidence="3" id="KW-0282">Flagellum</keyword>
<proteinExistence type="predicted"/>
<feature type="domain" description="Flagellin N-terminal" evidence="2">
    <location>
        <begin position="10"/>
        <end position="143"/>
    </location>
</feature>